<reference evidence="1 2" key="2">
    <citation type="journal article" date="2022" name="Mol. Ecol. Resour.">
        <title>The genomes of chicory, endive, great burdock and yacon provide insights into Asteraceae paleo-polyploidization history and plant inulin production.</title>
        <authorList>
            <person name="Fan W."/>
            <person name="Wang S."/>
            <person name="Wang H."/>
            <person name="Wang A."/>
            <person name="Jiang F."/>
            <person name="Liu H."/>
            <person name="Zhao H."/>
            <person name="Xu D."/>
            <person name="Zhang Y."/>
        </authorList>
    </citation>
    <scope>NUCLEOTIDE SEQUENCE [LARGE SCALE GENOMIC DNA]</scope>
    <source>
        <strain evidence="2">cv. Niubang</strain>
    </source>
</reference>
<sequence length="675" mass="76410">MIPIIKQIVHCFSTAFFLRNFFIFCNYKSHIKSQHNHIRIQYFLCFTVETHFLIMTENGEEKLIAVARHIAKTLGHTDNAMADDILQIFSNFDGRLREKLNENLSGNDGGAALDQTLKNLDRRISRFITVDQPIWTDSADASSFLDAVDELVAVIRDWNAMADDKSVTSCLDRAEDLLQQCMFRLEEEFKLLIERGGVESSDYAAGGGGGGGYSDSDDEEDDGFDDVDIPVADLVSDYNITIDALPSGTIADLHEISKRMVAAGYGKECSLAYSTCRRDFLEESLSRLGFLGLQNSSKALEDDDNDVEIEKWIKAINMAVRVFYPSERRLCDRVFGYSSATAAAADLAFMDICRVSTKELLNFANGIAMGSRAPERLFKILDVYEAVKDLSPEFELLFSDQYCLFLRNEAMGVWKRLAESIRGIFMELENLIRRDPAKSAVPGGGLHPITRYVMNYLRAACSRPTLEQVFDDNLDPSQSSSSSPLSLQISWIMEVLETNLESKSKIYRDPALSSVFMMNNFRYIVKKAKNDELGSLLGDDWIRKQTAKVRQHHLNYQRTSWHKILNTLKLDNSNLSSNLASRSLKDKLKQFNSQFEEICRTQSTWVIFDEQLRDELKVSVAGNLVPAYRNFLGRFHNLQDIGKYADKHVKFTIEEVEARIDDLFQGTAVASGGRK</sequence>
<reference evidence="2" key="1">
    <citation type="journal article" date="2022" name="Mol. Ecol. Resour.">
        <title>The genomes of chicory, endive, great burdock and yacon provide insights into Asteraceae palaeo-polyploidization history and plant inulin production.</title>
        <authorList>
            <person name="Fan W."/>
            <person name="Wang S."/>
            <person name="Wang H."/>
            <person name="Wang A."/>
            <person name="Jiang F."/>
            <person name="Liu H."/>
            <person name="Zhao H."/>
            <person name="Xu D."/>
            <person name="Zhang Y."/>
        </authorList>
    </citation>
    <scope>NUCLEOTIDE SEQUENCE [LARGE SCALE GENOMIC DNA]</scope>
    <source>
        <strain evidence="2">cv. Niubang</strain>
    </source>
</reference>
<evidence type="ECO:0000313" key="1">
    <source>
        <dbReference type="EMBL" id="KAI3667801.1"/>
    </source>
</evidence>
<organism evidence="1 2">
    <name type="scientific">Arctium lappa</name>
    <name type="common">Greater burdock</name>
    <name type="synonym">Lappa major</name>
    <dbReference type="NCBI Taxonomy" id="4217"/>
    <lineage>
        <taxon>Eukaryota</taxon>
        <taxon>Viridiplantae</taxon>
        <taxon>Streptophyta</taxon>
        <taxon>Embryophyta</taxon>
        <taxon>Tracheophyta</taxon>
        <taxon>Spermatophyta</taxon>
        <taxon>Magnoliopsida</taxon>
        <taxon>eudicotyledons</taxon>
        <taxon>Gunneridae</taxon>
        <taxon>Pentapetalae</taxon>
        <taxon>asterids</taxon>
        <taxon>campanulids</taxon>
        <taxon>Asterales</taxon>
        <taxon>Asteraceae</taxon>
        <taxon>Carduoideae</taxon>
        <taxon>Cardueae</taxon>
        <taxon>Arctiinae</taxon>
        <taxon>Arctium</taxon>
    </lineage>
</organism>
<dbReference type="Proteomes" id="UP001055879">
    <property type="component" value="Linkage Group LG17"/>
</dbReference>
<dbReference type="EMBL" id="CM042063">
    <property type="protein sequence ID" value="KAI3667801.1"/>
    <property type="molecule type" value="Genomic_DNA"/>
</dbReference>
<evidence type="ECO:0000313" key="2">
    <source>
        <dbReference type="Proteomes" id="UP001055879"/>
    </source>
</evidence>
<name>A0ACB8XNL4_ARCLA</name>
<accession>A0ACB8XNL4</accession>
<gene>
    <name evidence="1" type="ORF">L6452_42870</name>
</gene>
<proteinExistence type="predicted"/>
<protein>
    <submittedName>
        <fullName evidence="1">Uncharacterized protein</fullName>
    </submittedName>
</protein>
<comment type="caution">
    <text evidence="1">The sequence shown here is derived from an EMBL/GenBank/DDBJ whole genome shotgun (WGS) entry which is preliminary data.</text>
</comment>
<keyword evidence="2" id="KW-1185">Reference proteome</keyword>